<evidence type="ECO:0000313" key="1">
    <source>
        <dbReference type="EMBL" id="QTX04853.1"/>
    </source>
</evidence>
<dbReference type="Proteomes" id="UP000671914">
    <property type="component" value="Chromosome"/>
</dbReference>
<gene>
    <name evidence="1" type="ORF">G127AT_00870</name>
</gene>
<sequence length="55" mass="5307">MSAEQGPAVDAAAPAAAPAPFTVLAGDPQAMVCEGDVCFIPEPPAGRSGAATPAR</sequence>
<dbReference type="KEGG" id="aarc:G127AT_00870"/>
<keyword evidence="2" id="KW-1185">Reference proteome</keyword>
<reference evidence="1" key="1">
    <citation type="submission" date="2021-03" db="EMBL/GenBank/DDBJ databases">
        <title>Agromyces archimandritus sp. nov., isolated from the cockroach Archimandrita tessellata.</title>
        <authorList>
            <person name="Guzman J."/>
            <person name="Ortuzar M."/>
            <person name="Poehlein A."/>
            <person name="Daniel R."/>
            <person name="Trujillo M."/>
            <person name="Vilcinskas A."/>
        </authorList>
    </citation>
    <scope>NUCLEOTIDE SEQUENCE</scope>
    <source>
        <strain evidence="1">G127AT</strain>
    </source>
</reference>
<name>A0A975INQ9_9MICO</name>
<evidence type="ECO:0000313" key="2">
    <source>
        <dbReference type="Proteomes" id="UP000671914"/>
    </source>
</evidence>
<organism evidence="1 2">
    <name type="scientific">Agromyces archimandritae</name>
    <dbReference type="NCBI Taxonomy" id="2781962"/>
    <lineage>
        <taxon>Bacteria</taxon>
        <taxon>Bacillati</taxon>
        <taxon>Actinomycetota</taxon>
        <taxon>Actinomycetes</taxon>
        <taxon>Micrococcales</taxon>
        <taxon>Microbacteriaceae</taxon>
        <taxon>Agromyces</taxon>
    </lineage>
</organism>
<accession>A0A975INQ9</accession>
<proteinExistence type="predicted"/>
<dbReference type="AlphaFoldDB" id="A0A975INQ9"/>
<protein>
    <submittedName>
        <fullName evidence="1">Uncharacterized protein</fullName>
    </submittedName>
</protein>
<dbReference type="RefSeq" id="WP_210898886.1">
    <property type="nucleotide sequence ID" value="NZ_CP071696.1"/>
</dbReference>
<dbReference type="EMBL" id="CP071696">
    <property type="protein sequence ID" value="QTX04853.1"/>
    <property type="molecule type" value="Genomic_DNA"/>
</dbReference>